<evidence type="ECO:0000256" key="2">
    <source>
        <dbReference type="ARBA" id="ARBA00004496"/>
    </source>
</evidence>
<evidence type="ECO:0000256" key="6">
    <source>
        <dbReference type="ARBA" id="ARBA00023163"/>
    </source>
</evidence>
<reference evidence="10" key="1">
    <citation type="submission" date="2025-08" db="UniProtKB">
        <authorList>
            <consortium name="RefSeq"/>
        </authorList>
    </citation>
    <scope>IDENTIFICATION</scope>
    <source>
        <tissue evidence="10">Total insect</tissue>
    </source>
</reference>
<dbReference type="PANTHER" id="PTHR46745">
    <property type="entry name" value="TSC22 DOMAIN FAMILY PROTEIN 1"/>
    <property type="match status" value="1"/>
</dbReference>
<keyword evidence="5" id="KW-0805">Transcription regulation</keyword>
<dbReference type="RefSeq" id="XP_034248302.1">
    <property type="nucleotide sequence ID" value="XM_034392411.1"/>
</dbReference>
<gene>
    <name evidence="10" type="primary">LOC117649535</name>
</gene>
<dbReference type="GO" id="GO:0006357">
    <property type="term" value="P:regulation of transcription by RNA polymerase II"/>
    <property type="evidence" value="ECO:0007669"/>
    <property type="project" value="InterPro"/>
</dbReference>
<evidence type="ECO:0000256" key="1">
    <source>
        <dbReference type="ARBA" id="ARBA00004123"/>
    </source>
</evidence>
<dbReference type="GO" id="GO:0043066">
    <property type="term" value="P:negative regulation of apoptotic process"/>
    <property type="evidence" value="ECO:0007669"/>
    <property type="project" value="TreeGrafter"/>
</dbReference>
<accession>A0A6P8ZSU6</accession>
<dbReference type="GO" id="GO:0005829">
    <property type="term" value="C:cytosol"/>
    <property type="evidence" value="ECO:0007669"/>
    <property type="project" value="TreeGrafter"/>
</dbReference>
<dbReference type="OrthoDB" id="8961796at2759"/>
<evidence type="ECO:0000256" key="7">
    <source>
        <dbReference type="ARBA" id="ARBA00023242"/>
    </source>
</evidence>
<dbReference type="Proteomes" id="UP000515158">
    <property type="component" value="Unplaced"/>
</dbReference>
<dbReference type="AlphaFoldDB" id="A0A6P8ZSU6"/>
<dbReference type="InterPro" id="IPR000580">
    <property type="entry name" value="TSC22/Bun"/>
</dbReference>
<keyword evidence="9" id="KW-1185">Reference proteome</keyword>
<protein>
    <submittedName>
        <fullName evidence="10">Protein bunched, class 1/class 3/D/E isoforms-like isoform X3</fullName>
    </submittedName>
</protein>
<keyword evidence="6" id="KW-0804">Transcription</keyword>
<name>A0A6P8ZSU6_THRPL</name>
<dbReference type="SUPFAM" id="SSF58026">
    <property type="entry name" value="Delta-sleep-inducing peptide immunoreactive peptide"/>
    <property type="match status" value="1"/>
</dbReference>
<dbReference type="PROSITE" id="PS01289">
    <property type="entry name" value="TSC22"/>
    <property type="match status" value="1"/>
</dbReference>
<proteinExistence type="inferred from homology"/>
<dbReference type="Gene3D" id="1.20.5.490">
    <property type="entry name" value="Single helix bin"/>
    <property type="match status" value="1"/>
</dbReference>
<dbReference type="GO" id="GO:0005634">
    <property type="term" value="C:nucleus"/>
    <property type="evidence" value="ECO:0007669"/>
    <property type="project" value="UniProtKB-SubCell"/>
</dbReference>
<dbReference type="GO" id="GO:0008284">
    <property type="term" value="P:positive regulation of cell population proliferation"/>
    <property type="evidence" value="ECO:0007669"/>
    <property type="project" value="TreeGrafter"/>
</dbReference>
<evidence type="ECO:0000313" key="10">
    <source>
        <dbReference type="RefSeq" id="XP_034248302.1"/>
    </source>
</evidence>
<evidence type="ECO:0000256" key="8">
    <source>
        <dbReference type="SAM" id="Coils"/>
    </source>
</evidence>
<dbReference type="GeneID" id="117649535"/>
<evidence type="ECO:0000256" key="4">
    <source>
        <dbReference type="ARBA" id="ARBA00022490"/>
    </source>
</evidence>
<keyword evidence="4" id="KW-0963">Cytoplasm</keyword>
<keyword evidence="8" id="KW-0175">Coiled coil</keyword>
<dbReference type="PANTHER" id="PTHR46745:SF1">
    <property type="entry name" value="TSC22 DOMAIN FAMILY PROTEIN 1"/>
    <property type="match status" value="1"/>
</dbReference>
<keyword evidence="7" id="KW-0539">Nucleus</keyword>
<feature type="coiled-coil region" evidence="8">
    <location>
        <begin position="69"/>
        <end position="103"/>
    </location>
</feature>
<dbReference type="Pfam" id="PF01166">
    <property type="entry name" value="TSC22"/>
    <property type="match status" value="1"/>
</dbReference>
<comment type="subcellular location">
    <subcellularLocation>
        <location evidence="2">Cytoplasm</location>
    </subcellularLocation>
    <subcellularLocation>
        <location evidence="1">Nucleus</location>
    </subcellularLocation>
</comment>
<evidence type="ECO:0000256" key="5">
    <source>
        <dbReference type="ARBA" id="ARBA00023015"/>
    </source>
</evidence>
<evidence type="ECO:0000313" key="9">
    <source>
        <dbReference type="Proteomes" id="UP000515158"/>
    </source>
</evidence>
<dbReference type="CDD" id="cd21936">
    <property type="entry name" value="ZIP_TSC22D"/>
    <property type="match status" value="1"/>
</dbReference>
<organism evidence="10">
    <name type="scientific">Thrips palmi</name>
    <name type="common">Melon thrips</name>
    <dbReference type="NCBI Taxonomy" id="161013"/>
    <lineage>
        <taxon>Eukaryota</taxon>
        <taxon>Metazoa</taxon>
        <taxon>Ecdysozoa</taxon>
        <taxon>Arthropoda</taxon>
        <taxon>Hexapoda</taxon>
        <taxon>Insecta</taxon>
        <taxon>Pterygota</taxon>
        <taxon>Neoptera</taxon>
        <taxon>Paraneoptera</taxon>
        <taxon>Thysanoptera</taxon>
        <taxon>Terebrantia</taxon>
        <taxon>Thripoidea</taxon>
        <taxon>Thripidae</taxon>
        <taxon>Thrips</taxon>
    </lineage>
</organism>
<dbReference type="InterPro" id="IPR047862">
    <property type="entry name" value="TSC22/BUN_CS"/>
</dbReference>
<comment type="similarity">
    <text evidence="3">Belongs to the TSC-22/Dip/Bun family.</text>
</comment>
<sequence length="136" mass="14603">MVGAVRRRSPMMLRHLQGLQGSIAQCLDSPQGSPTGDSPCFLDTASGASAVAIDNKIEQAMDLVKSHLMFAVREEVEVLKDKIAELMDRINQLELENSILKAHATQETLEQLVAGKAVMDVPPAAAPEQQNGIATP</sequence>
<evidence type="ECO:0000256" key="3">
    <source>
        <dbReference type="ARBA" id="ARBA00007908"/>
    </source>
</evidence>